<gene>
    <name evidence="2" type="ORF">HJO_06992</name>
</gene>
<dbReference type="NCBIfam" id="TIGR04433">
    <property type="entry name" value="UrcA_uranyl"/>
    <property type="match status" value="1"/>
</dbReference>
<dbReference type="InterPro" id="IPR030972">
    <property type="entry name" value="UrcA_uranyl"/>
</dbReference>
<feature type="signal peptide" evidence="1">
    <location>
        <begin position="1"/>
        <end position="21"/>
    </location>
</feature>
<evidence type="ECO:0000313" key="3">
    <source>
        <dbReference type="Proteomes" id="UP000025171"/>
    </source>
</evidence>
<dbReference type="EMBL" id="ARYK01000003">
    <property type="protein sequence ID" value="KCZ92680.1"/>
    <property type="molecule type" value="Genomic_DNA"/>
</dbReference>
<keyword evidence="1" id="KW-0732">Signal</keyword>
<keyword evidence="3" id="KW-1185">Reference proteome</keyword>
<comment type="caution">
    <text evidence="2">The sequence shown here is derived from an EMBL/GenBank/DDBJ whole genome shotgun (WGS) entry which is preliminary data.</text>
</comment>
<evidence type="ECO:0000256" key="1">
    <source>
        <dbReference type="SAM" id="SignalP"/>
    </source>
</evidence>
<dbReference type="RefSeq" id="WP_035615507.1">
    <property type="nucleotide sequence ID" value="NZ_ARYK01000003.1"/>
</dbReference>
<sequence>MKRPLVAAAVAASLFAMPALATSTNFEVAVDFNRAAMDTPAGAQAEYQHIREEISKRCATEHVNFPAGGELATKLCTARTLNKAVKAIDHAGLTEVHAARTAH</sequence>
<dbReference type="OrthoDB" id="7620177at2"/>
<evidence type="ECO:0008006" key="4">
    <source>
        <dbReference type="Google" id="ProtNLM"/>
    </source>
</evidence>
<evidence type="ECO:0000313" key="2">
    <source>
        <dbReference type="EMBL" id="KCZ92680.1"/>
    </source>
</evidence>
<protein>
    <recommendedName>
        <fullName evidence="4">UrcA family protein</fullName>
    </recommendedName>
</protein>
<accession>A0A059FPS2</accession>
<feature type="chain" id="PRO_5001572679" description="UrcA family protein" evidence="1">
    <location>
        <begin position="22"/>
        <end position="103"/>
    </location>
</feature>
<organism evidence="2 3">
    <name type="scientific">Hyphomonas johnsonii MHS-2</name>
    <dbReference type="NCBI Taxonomy" id="1280950"/>
    <lineage>
        <taxon>Bacteria</taxon>
        <taxon>Pseudomonadati</taxon>
        <taxon>Pseudomonadota</taxon>
        <taxon>Alphaproteobacteria</taxon>
        <taxon>Hyphomonadales</taxon>
        <taxon>Hyphomonadaceae</taxon>
        <taxon>Hyphomonas</taxon>
    </lineage>
</organism>
<dbReference type="Proteomes" id="UP000025171">
    <property type="component" value="Unassembled WGS sequence"/>
</dbReference>
<dbReference type="AlphaFoldDB" id="A0A059FPS2"/>
<dbReference type="PATRIC" id="fig|1280950.3.peg.1401"/>
<proteinExistence type="predicted"/>
<reference evidence="2 3" key="1">
    <citation type="journal article" date="2014" name="Antonie Van Leeuwenhoek">
        <title>Hyphomonas beringensis sp. nov. and Hyphomonas chukchiensis sp. nov., isolated from surface seawater of the Bering Sea and Chukchi Sea.</title>
        <authorList>
            <person name="Li C."/>
            <person name="Lai Q."/>
            <person name="Li G."/>
            <person name="Dong C."/>
            <person name="Wang J."/>
            <person name="Liao Y."/>
            <person name="Shao Z."/>
        </authorList>
    </citation>
    <scope>NUCLEOTIDE SEQUENCE [LARGE SCALE GENOMIC DNA]</scope>
    <source>
        <strain evidence="2 3">MHS-2</strain>
    </source>
</reference>
<name>A0A059FPS2_9PROT</name>